<evidence type="ECO:0000256" key="3">
    <source>
        <dbReference type="SAM" id="MobiDB-lite"/>
    </source>
</evidence>
<accession>A0A284RL16</accession>
<sequence length="831" mass="93339">MASSYDLEGGNHPDHSHSTTSSLTLTQTPRWLDRYWKSNASRHALPTHQTTPTSFLSNPHKETQLRGQVTLDTPHRPLPPPPPKKSTSGTYGLGTRTSPPPSMIPTTYHPRSGPSYPYDPVPSWKNPMHPHNASSFDLPPTQGQLMNLPTKTTAFSEPWQEDETQNASSPSPPTTRTTSTPSNSPSQTTTGMIAFSTSPPRVDPTTRLTPTDSTTSGRVSKMSTEKYSDQNDPSPGRYEETTSRYGITSQPTTEYQWTPTSPPPTVTSYHAWDERQSSRPGFLKTEIDPAMVPSQGVDYMVPIEEGLMRNRLPSKTPSRPWHDSWETAPTWKGADQNDFDHFHYDYNPYIEELPAAPFPLPDSPSWAAPTHLPHSRRLQKYRPAQYSTRVFSGQGPEDEEEGGTSKPSDETLAEEQRQAAEAAGKLLNRITELEKELHDEEMRHRDHATKYGLPLRPSNAGKDPERGRQPAHLPLPPNQYRPLWRRDDRYSVPRPPPDRGRPDPLPQPVGEADATAPFMNVRPTMIAIPKVFTGNHEDIERFIGDCLMYFEAHASFFILPSHMIPFATSLFDGAAKTWWVHERLKYWSGAGPAPHRFRYPTWEEFINNVNEQFRDPAAMEVQEKKMFELRMGSGPATTFFQELEVLATKAGRRHDVDARGLMVKATRLGVPSYYTNTITGQGRDIPGDYDEWKARIILMYEERQKNWAFHQAAGNPRDNRPTKGTTTATSHTKADDATSSPTPKTSSSGHSGGRDAVGRWTTFGGAGKPMDIDVTKLRAEGRCFRCHEKGHMGKDCPKKKDYRDIRSVQATKEPVTESKVKEIKEEKAAAT</sequence>
<organism evidence="5 6">
    <name type="scientific">Armillaria ostoyae</name>
    <name type="common">Armillaria root rot fungus</name>
    <dbReference type="NCBI Taxonomy" id="47428"/>
    <lineage>
        <taxon>Eukaryota</taxon>
        <taxon>Fungi</taxon>
        <taxon>Dikarya</taxon>
        <taxon>Basidiomycota</taxon>
        <taxon>Agaricomycotina</taxon>
        <taxon>Agaricomycetes</taxon>
        <taxon>Agaricomycetidae</taxon>
        <taxon>Agaricales</taxon>
        <taxon>Marasmiineae</taxon>
        <taxon>Physalacriaceae</taxon>
        <taxon>Armillaria</taxon>
    </lineage>
</organism>
<dbReference type="SUPFAM" id="SSF57756">
    <property type="entry name" value="Retrovirus zinc finger-like domains"/>
    <property type="match status" value="1"/>
</dbReference>
<dbReference type="OrthoDB" id="2645941at2759"/>
<keyword evidence="2" id="KW-0479">Metal-binding</keyword>
<feature type="region of interest" description="Disordered" evidence="3">
    <location>
        <begin position="43"/>
        <end position="114"/>
    </location>
</feature>
<feature type="compositionally biased region" description="Basic and acidic residues" evidence="3">
    <location>
        <begin position="484"/>
        <end position="502"/>
    </location>
</feature>
<feature type="region of interest" description="Disordered" evidence="3">
    <location>
        <begin position="810"/>
        <end position="831"/>
    </location>
</feature>
<dbReference type="InterPro" id="IPR036875">
    <property type="entry name" value="Znf_CCHC_sf"/>
</dbReference>
<feature type="compositionally biased region" description="Low complexity" evidence="3">
    <location>
        <begin position="203"/>
        <end position="216"/>
    </location>
</feature>
<evidence type="ECO:0000313" key="6">
    <source>
        <dbReference type="Proteomes" id="UP000219338"/>
    </source>
</evidence>
<gene>
    <name evidence="5" type="ORF">ARMOST_12817</name>
</gene>
<evidence type="ECO:0000256" key="1">
    <source>
        <dbReference type="ARBA" id="ARBA00022664"/>
    </source>
</evidence>
<reference evidence="6" key="1">
    <citation type="journal article" date="2017" name="Nat. Ecol. Evol.">
        <title>Genome expansion and lineage-specific genetic innovations in the forest pathogenic fungi Armillaria.</title>
        <authorList>
            <person name="Sipos G."/>
            <person name="Prasanna A.N."/>
            <person name="Walter M.C."/>
            <person name="O'Connor E."/>
            <person name="Balint B."/>
            <person name="Krizsan K."/>
            <person name="Kiss B."/>
            <person name="Hess J."/>
            <person name="Varga T."/>
            <person name="Slot J."/>
            <person name="Riley R."/>
            <person name="Boka B."/>
            <person name="Rigling D."/>
            <person name="Barry K."/>
            <person name="Lee J."/>
            <person name="Mihaltcheva S."/>
            <person name="LaButti K."/>
            <person name="Lipzen A."/>
            <person name="Waldron R."/>
            <person name="Moloney N.M."/>
            <person name="Sperisen C."/>
            <person name="Kredics L."/>
            <person name="Vagvoelgyi C."/>
            <person name="Patrignani A."/>
            <person name="Fitzpatrick D."/>
            <person name="Nagy I."/>
            <person name="Doyle S."/>
            <person name="Anderson J.B."/>
            <person name="Grigoriev I.V."/>
            <person name="Gueldener U."/>
            <person name="Muensterkoetter M."/>
            <person name="Nagy L.G."/>
        </authorList>
    </citation>
    <scope>NUCLEOTIDE SEQUENCE [LARGE SCALE GENOMIC DNA]</scope>
    <source>
        <strain evidence="6">C18/9</strain>
    </source>
</reference>
<feature type="region of interest" description="Disordered" evidence="3">
    <location>
        <begin position="1"/>
        <end position="27"/>
    </location>
</feature>
<feature type="region of interest" description="Disordered" evidence="3">
    <location>
        <begin position="437"/>
        <end position="511"/>
    </location>
</feature>
<dbReference type="PROSITE" id="PS50158">
    <property type="entry name" value="ZF_CCHC"/>
    <property type="match status" value="1"/>
</dbReference>
<dbReference type="Gene3D" id="4.10.60.10">
    <property type="entry name" value="Zinc finger, CCHC-type"/>
    <property type="match status" value="1"/>
</dbReference>
<dbReference type="GO" id="GO:0006397">
    <property type="term" value="P:mRNA processing"/>
    <property type="evidence" value="ECO:0007669"/>
    <property type="project" value="UniProtKB-KW"/>
</dbReference>
<feature type="compositionally biased region" description="Basic and acidic residues" evidence="3">
    <location>
        <begin position="814"/>
        <end position="831"/>
    </location>
</feature>
<feature type="region of interest" description="Disordered" evidence="3">
    <location>
        <begin position="128"/>
        <end position="147"/>
    </location>
</feature>
<name>A0A284RL16_ARMOS</name>
<feature type="compositionally biased region" description="Low complexity" evidence="3">
    <location>
        <begin position="722"/>
        <end position="749"/>
    </location>
</feature>
<keyword evidence="6" id="KW-1185">Reference proteome</keyword>
<feature type="region of interest" description="Disordered" evidence="3">
    <location>
        <begin position="711"/>
        <end position="769"/>
    </location>
</feature>
<evidence type="ECO:0000313" key="5">
    <source>
        <dbReference type="EMBL" id="SJL09439.1"/>
    </source>
</evidence>
<keyword evidence="2" id="KW-0863">Zinc-finger</keyword>
<dbReference type="Proteomes" id="UP000219338">
    <property type="component" value="Unassembled WGS sequence"/>
</dbReference>
<feature type="compositionally biased region" description="Polar residues" evidence="3">
    <location>
        <begin position="47"/>
        <end position="57"/>
    </location>
</feature>
<dbReference type="InterPro" id="IPR001878">
    <property type="entry name" value="Znf_CCHC"/>
</dbReference>
<feature type="domain" description="CCHC-type" evidence="4">
    <location>
        <begin position="782"/>
        <end position="798"/>
    </location>
</feature>
<proteinExistence type="predicted"/>
<feature type="region of interest" description="Disordered" evidence="3">
    <location>
        <begin position="157"/>
        <end position="243"/>
    </location>
</feature>
<dbReference type="EMBL" id="FUEG01000010">
    <property type="protein sequence ID" value="SJL09439.1"/>
    <property type="molecule type" value="Genomic_DNA"/>
</dbReference>
<keyword evidence="2" id="KW-0862">Zinc</keyword>
<keyword evidence="1" id="KW-0507">mRNA processing</keyword>
<evidence type="ECO:0000256" key="2">
    <source>
        <dbReference type="PROSITE-ProRule" id="PRU00047"/>
    </source>
</evidence>
<dbReference type="GO" id="GO:0008270">
    <property type="term" value="F:zinc ion binding"/>
    <property type="evidence" value="ECO:0007669"/>
    <property type="project" value="UniProtKB-KW"/>
</dbReference>
<protein>
    <recommendedName>
        <fullName evidence="4">CCHC-type domain-containing protein</fullName>
    </recommendedName>
</protein>
<feature type="compositionally biased region" description="Low complexity" evidence="3">
    <location>
        <begin position="174"/>
        <end position="190"/>
    </location>
</feature>
<dbReference type="STRING" id="47428.A0A284RL16"/>
<dbReference type="SMART" id="SM00343">
    <property type="entry name" value="ZnF_C2HC"/>
    <property type="match status" value="1"/>
</dbReference>
<dbReference type="GO" id="GO:0003676">
    <property type="term" value="F:nucleic acid binding"/>
    <property type="evidence" value="ECO:0007669"/>
    <property type="project" value="InterPro"/>
</dbReference>
<evidence type="ECO:0000259" key="4">
    <source>
        <dbReference type="PROSITE" id="PS50158"/>
    </source>
</evidence>
<feature type="region of interest" description="Disordered" evidence="3">
    <location>
        <begin position="377"/>
        <end position="419"/>
    </location>
</feature>
<dbReference type="AlphaFoldDB" id="A0A284RL16"/>